<protein>
    <submittedName>
        <fullName evidence="1">Uncharacterized protein</fullName>
    </submittedName>
</protein>
<gene>
    <name evidence="1" type="ORF">QFC24_004996</name>
</gene>
<organism evidence="1 2">
    <name type="scientific">Naganishia onofrii</name>
    <dbReference type="NCBI Taxonomy" id="1851511"/>
    <lineage>
        <taxon>Eukaryota</taxon>
        <taxon>Fungi</taxon>
        <taxon>Dikarya</taxon>
        <taxon>Basidiomycota</taxon>
        <taxon>Agaricomycotina</taxon>
        <taxon>Tremellomycetes</taxon>
        <taxon>Filobasidiales</taxon>
        <taxon>Filobasidiaceae</taxon>
        <taxon>Naganishia</taxon>
    </lineage>
</organism>
<proteinExistence type="predicted"/>
<dbReference type="EMBL" id="JASBWV010000019">
    <property type="protein sequence ID" value="KAJ9121015.1"/>
    <property type="molecule type" value="Genomic_DNA"/>
</dbReference>
<accession>A0ACC2XAG6</accession>
<name>A0ACC2XAG6_9TREE</name>
<comment type="caution">
    <text evidence="1">The sequence shown here is derived from an EMBL/GenBank/DDBJ whole genome shotgun (WGS) entry which is preliminary data.</text>
</comment>
<dbReference type="Proteomes" id="UP001234202">
    <property type="component" value="Unassembled WGS sequence"/>
</dbReference>
<sequence length="156" mass="17002">MSTSLVLPGDPLPLPSSSSSSNETLKLHLGPGTMETLTRDHSHTVYVAQKMGPVQMSNKRRKVREGPSEMVTRVWVDVEAKRYVPSVGESVIGVVMGRQGEAFKVDIGTAQTAQLSQYAFEGATKQMKPRLDVSIALRFWETSVESQYSSGSACVL</sequence>
<evidence type="ECO:0000313" key="2">
    <source>
        <dbReference type="Proteomes" id="UP001234202"/>
    </source>
</evidence>
<keyword evidence="2" id="KW-1185">Reference proteome</keyword>
<reference evidence="1" key="1">
    <citation type="submission" date="2023-04" db="EMBL/GenBank/DDBJ databases">
        <title>Draft Genome sequencing of Naganishia species isolated from polar environments using Oxford Nanopore Technology.</title>
        <authorList>
            <person name="Leo P."/>
            <person name="Venkateswaran K."/>
        </authorList>
    </citation>
    <scope>NUCLEOTIDE SEQUENCE</scope>
    <source>
        <strain evidence="1">DBVPG 5303</strain>
    </source>
</reference>
<evidence type="ECO:0000313" key="1">
    <source>
        <dbReference type="EMBL" id="KAJ9121015.1"/>
    </source>
</evidence>